<reference evidence="2" key="2">
    <citation type="submission" date="2017-06" db="EMBL/GenBank/DDBJ databases">
        <title>WGS assembly of Brachypodium distachyon.</title>
        <authorList>
            <consortium name="The International Brachypodium Initiative"/>
            <person name="Lucas S."/>
            <person name="Harmon-Smith M."/>
            <person name="Lail K."/>
            <person name="Tice H."/>
            <person name="Grimwood J."/>
            <person name="Bruce D."/>
            <person name="Barry K."/>
            <person name="Shu S."/>
            <person name="Lindquist E."/>
            <person name="Wang M."/>
            <person name="Pitluck S."/>
            <person name="Vogel J.P."/>
            <person name="Garvin D.F."/>
            <person name="Mockler T.C."/>
            <person name="Schmutz J."/>
            <person name="Rokhsar D."/>
            <person name="Bevan M.W."/>
        </authorList>
    </citation>
    <scope>NUCLEOTIDE SEQUENCE</scope>
    <source>
        <strain evidence="2">Bd21</strain>
    </source>
</reference>
<dbReference type="Gramene" id="PNT70924">
    <property type="protein sequence ID" value="PNT70924"/>
    <property type="gene ID" value="BRADI_2g19942v3"/>
</dbReference>
<dbReference type="InParanoid" id="A0A2K2D9G8"/>
<dbReference type="OrthoDB" id="66546at2759"/>
<sequence length="122" mass="13821">MMRTCGELYLVITILLGLAFVAIHNLQHLFPDWTELTISLAFGLMTWNMSAKRMIEGPWEDLYAFPTLLPCVNENVTLSQILPLQRDSTLASRVLKVYSEHGFERPPSSSGWITLESKSYAS</sequence>
<organism evidence="2">
    <name type="scientific">Brachypodium distachyon</name>
    <name type="common">Purple false brome</name>
    <name type="synonym">Trachynia distachya</name>
    <dbReference type="NCBI Taxonomy" id="15368"/>
    <lineage>
        <taxon>Eukaryota</taxon>
        <taxon>Viridiplantae</taxon>
        <taxon>Streptophyta</taxon>
        <taxon>Embryophyta</taxon>
        <taxon>Tracheophyta</taxon>
        <taxon>Spermatophyta</taxon>
        <taxon>Magnoliopsida</taxon>
        <taxon>Liliopsida</taxon>
        <taxon>Poales</taxon>
        <taxon>Poaceae</taxon>
        <taxon>BOP clade</taxon>
        <taxon>Pooideae</taxon>
        <taxon>Stipodae</taxon>
        <taxon>Brachypodieae</taxon>
        <taxon>Brachypodium</taxon>
    </lineage>
</organism>
<proteinExistence type="predicted"/>
<gene>
    <name evidence="2" type="ORF">BRADI_2g19942v3</name>
</gene>
<reference evidence="3" key="3">
    <citation type="submission" date="2018-08" db="UniProtKB">
        <authorList>
            <consortium name="EnsemblPlants"/>
        </authorList>
    </citation>
    <scope>IDENTIFICATION</scope>
    <source>
        <strain evidence="3">cv. Bd21</strain>
    </source>
</reference>
<keyword evidence="4" id="KW-1185">Reference proteome</keyword>
<keyword evidence="1" id="KW-1133">Transmembrane helix</keyword>
<keyword evidence="1" id="KW-0812">Transmembrane</keyword>
<dbReference type="STRING" id="15368.A0A2K2D9G8"/>
<protein>
    <submittedName>
        <fullName evidence="2 3">Uncharacterized protein</fullName>
    </submittedName>
</protein>
<accession>A0A2K2D9G8</accession>
<name>A0A2K2D9G8_BRADI</name>
<dbReference type="AlphaFoldDB" id="A0A2K2D9G8"/>
<evidence type="ECO:0000256" key="1">
    <source>
        <dbReference type="SAM" id="Phobius"/>
    </source>
</evidence>
<evidence type="ECO:0000313" key="3">
    <source>
        <dbReference type="EnsemblPlants" id="PNT70924"/>
    </source>
</evidence>
<dbReference type="EMBL" id="CM000881">
    <property type="protein sequence ID" value="PNT70924.1"/>
    <property type="molecule type" value="Genomic_DNA"/>
</dbReference>
<evidence type="ECO:0000313" key="2">
    <source>
        <dbReference type="EMBL" id="PNT70924.1"/>
    </source>
</evidence>
<reference evidence="2 3" key="1">
    <citation type="journal article" date="2010" name="Nature">
        <title>Genome sequencing and analysis of the model grass Brachypodium distachyon.</title>
        <authorList>
            <consortium name="International Brachypodium Initiative"/>
        </authorList>
    </citation>
    <scope>NUCLEOTIDE SEQUENCE [LARGE SCALE GENOMIC DNA]</scope>
    <source>
        <strain evidence="2 3">Bd21</strain>
    </source>
</reference>
<feature type="transmembrane region" description="Helical" evidence="1">
    <location>
        <begin position="7"/>
        <end position="27"/>
    </location>
</feature>
<dbReference type="Proteomes" id="UP000008810">
    <property type="component" value="Chromosome 2"/>
</dbReference>
<keyword evidence="1" id="KW-0472">Membrane</keyword>
<dbReference type="EnsemblPlants" id="PNT70924">
    <property type="protein sequence ID" value="PNT70924"/>
    <property type="gene ID" value="BRADI_2g19942v3"/>
</dbReference>
<evidence type="ECO:0000313" key="4">
    <source>
        <dbReference type="Proteomes" id="UP000008810"/>
    </source>
</evidence>